<keyword evidence="13" id="KW-0472">Membrane</keyword>
<dbReference type="GO" id="GO:0000155">
    <property type="term" value="F:phosphorelay sensor kinase activity"/>
    <property type="evidence" value="ECO:0007669"/>
    <property type="project" value="InterPro"/>
</dbReference>
<keyword evidence="5" id="KW-0997">Cell inner membrane</keyword>
<dbReference type="InterPro" id="IPR005467">
    <property type="entry name" value="His_kinase_dom"/>
</dbReference>
<dbReference type="FunFam" id="2.10.70.100:FF:000001">
    <property type="entry name" value="Sensory transduction histidine kinase"/>
    <property type="match status" value="1"/>
</dbReference>
<dbReference type="InterPro" id="IPR000014">
    <property type="entry name" value="PAS"/>
</dbReference>
<dbReference type="InterPro" id="IPR052162">
    <property type="entry name" value="Sensor_kinase/Photoreceptor"/>
</dbReference>
<dbReference type="Pfam" id="PF08448">
    <property type="entry name" value="PAS_4"/>
    <property type="match status" value="2"/>
</dbReference>
<evidence type="ECO:0000256" key="9">
    <source>
        <dbReference type="ARBA" id="ARBA00022737"/>
    </source>
</evidence>
<name>A0A518ILG0_9PLAN</name>
<dbReference type="InterPro" id="IPR013656">
    <property type="entry name" value="PAS_4"/>
</dbReference>
<dbReference type="InterPro" id="IPR001610">
    <property type="entry name" value="PAC"/>
</dbReference>
<dbReference type="PANTHER" id="PTHR43304:SF1">
    <property type="entry name" value="PAC DOMAIN-CONTAINING PROTEIN"/>
    <property type="match status" value="1"/>
</dbReference>
<keyword evidence="14" id="KW-0175">Coiled coil</keyword>
<proteinExistence type="predicted"/>
<dbReference type="InterPro" id="IPR004358">
    <property type="entry name" value="Sig_transdc_His_kin-like_C"/>
</dbReference>
<evidence type="ECO:0000259" key="15">
    <source>
        <dbReference type="PROSITE" id="PS50109"/>
    </source>
</evidence>
<evidence type="ECO:0000256" key="12">
    <source>
        <dbReference type="ARBA" id="ARBA00022989"/>
    </source>
</evidence>
<dbReference type="PANTHER" id="PTHR43304">
    <property type="entry name" value="PHYTOCHROME-LIKE PROTEIN CPH1"/>
    <property type="match status" value="1"/>
</dbReference>
<dbReference type="Gene3D" id="3.30.450.20">
    <property type="entry name" value="PAS domain"/>
    <property type="match status" value="5"/>
</dbReference>
<keyword evidence="19" id="KW-1185">Reference proteome</keyword>
<reference evidence="18 19" key="1">
    <citation type="submission" date="2019-03" db="EMBL/GenBank/DDBJ databases">
        <title>Deep-cultivation of Planctomycetes and their phenomic and genomic characterization uncovers novel biology.</title>
        <authorList>
            <person name="Wiegand S."/>
            <person name="Jogler M."/>
            <person name="Boedeker C."/>
            <person name="Pinto D."/>
            <person name="Vollmers J."/>
            <person name="Rivas-Marin E."/>
            <person name="Kohn T."/>
            <person name="Peeters S.H."/>
            <person name="Heuer A."/>
            <person name="Rast P."/>
            <person name="Oberbeckmann S."/>
            <person name="Bunk B."/>
            <person name="Jeske O."/>
            <person name="Meyerdierks A."/>
            <person name="Storesund J.E."/>
            <person name="Kallscheuer N."/>
            <person name="Luecker S."/>
            <person name="Lage O.M."/>
            <person name="Pohl T."/>
            <person name="Merkel B.J."/>
            <person name="Hornburger P."/>
            <person name="Mueller R.-W."/>
            <person name="Bruemmer F."/>
            <person name="Labrenz M."/>
            <person name="Spormann A.M."/>
            <person name="Op den Camp H."/>
            <person name="Overmann J."/>
            <person name="Amann R."/>
            <person name="Jetten M.S.M."/>
            <person name="Mascher T."/>
            <person name="Medema M.H."/>
            <person name="Devos D.P."/>
            <person name="Kaster A.-K."/>
            <person name="Ovreas L."/>
            <person name="Rohde M."/>
            <person name="Galperin M.Y."/>
            <person name="Jogler C."/>
        </authorList>
    </citation>
    <scope>NUCLEOTIDE SEQUENCE [LARGE SCALE GENOMIC DNA]</scope>
    <source>
        <strain evidence="18 19">Enr17</strain>
    </source>
</reference>
<comment type="catalytic activity">
    <reaction evidence="1">
        <text>ATP + protein L-histidine = ADP + protein N-phospho-L-histidine.</text>
        <dbReference type="EC" id="2.7.13.3"/>
    </reaction>
</comment>
<feature type="domain" description="PAC" evidence="17">
    <location>
        <begin position="391"/>
        <end position="446"/>
    </location>
</feature>
<dbReference type="KEGG" id="gfm:Enr17x_60120"/>
<dbReference type="InterPro" id="IPR036890">
    <property type="entry name" value="HATPase_C_sf"/>
</dbReference>
<dbReference type="CDD" id="cd00082">
    <property type="entry name" value="HisKA"/>
    <property type="match status" value="1"/>
</dbReference>
<dbReference type="NCBIfam" id="TIGR00229">
    <property type="entry name" value="sensory_box"/>
    <property type="match status" value="4"/>
</dbReference>
<evidence type="ECO:0000313" key="18">
    <source>
        <dbReference type="EMBL" id="QDV53929.1"/>
    </source>
</evidence>
<evidence type="ECO:0000256" key="3">
    <source>
        <dbReference type="ARBA" id="ARBA00012438"/>
    </source>
</evidence>
<dbReference type="InterPro" id="IPR035965">
    <property type="entry name" value="PAS-like_dom_sf"/>
</dbReference>
<dbReference type="PRINTS" id="PR00344">
    <property type="entry name" value="BCTRLSENSOR"/>
</dbReference>
<evidence type="ECO:0000256" key="13">
    <source>
        <dbReference type="ARBA" id="ARBA00023136"/>
    </source>
</evidence>
<dbReference type="OrthoDB" id="290376at2"/>
<dbReference type="SMART" id="SM00387">
    <property type="entry name" value="HATPase_c"/>
    <property type="match status" value="1"/>
</dbReference>
<organism evidence="18 19">
    <name type="scientific">Gimesia fumaroli</name>
    <dbReference type="NCBI Taxonomy" id="2527976"/>
    <lineage>
        <taxon>Bacteria</taxon>
        <taxon>Pseudomonadati</taxon>
        <taxon>Planctomycetota</taxon>
        <taxon>Planctomycetia</taxon>
        <taxon>Planctomycetales</taxon>
        <taxon>Planctomycetaceae</taxon>
        <taxon>Gimesia</taxon>
    </lineage>
</organism>
<evidence type="ECO:0000256" key="2">
    <source>
        <dbReference type="ARBA" id="ARBA00004429"/>
    </source>
</evidence>
<evidence type="ECO:0000256" key="14">
    <source>
        <dbReference type="SAM" id="Coils"/>
    </source>
</evidence>
<comment type="subcellular location">
    <subcellularLocation>
        <location evidence="2">Cell inner membrane</location>
        <topology evidence="2">Multi-pass membrane protein</topology>
    </subcellularLocation>
</comment>
<feature type="domain" description="PAS" evidence="16">
    <location>
        <begin position="202"/>
        <end position="258"/>
    </location>
</feature>
<keyword evidence="12" id="KW-1133">Transmembrane helix</keyword>
<keyword evidence="11" id="KW-0418">Kinase</keyword>
<dbReference type="PROSITE" id="PS50112">
    <property type="entry name" value="PAS"/>
    <property type="match status" value="2"/>
</dbReference>
<dbReference type="Proteomes" id="UP000318313">
    <property type="component" value="Chromosome"/>
</dbReference>
<dbReference type="SMART" id="SM00388">
    <property type="entry name" value="HisKA"/>
    <property type="match status" value="1"/>
</dbReference>
<dbReference type="Pfam" id="PF02518">
    <property type="entry name" value="HATPase_c"/>
    <property type="match status" value="1"/>
</dbReference>
<evidence type="ECO:0000256" key="11">
    <source>
        <dbReference type="ARBA" id="ARBA00022777"/>
    </source>
</evidence>
<dbReference type="InterPro" id="IPR036097">
    <property type="entry name" value="HisK_dim/P_sf"/>
</dbReference>
<dbReference type="GO" id="GO:0005886">
    <property type="term" value="C:plasma membrane"/>
    <property type="evidence" value="ECO:0007669"/>
    <property type="project" value="UniProtKB-SubCell"/>
</dbReference>
<dbReference type="EC" id="2.7.13.3" evidence="3"/>
<dbReference type="PROSITE" id="PS50109">
    <property type="entry name" value="HIS_KIN"/>
    <property type="match status" value="1"/>
</dbReference>
<accession>A0A518ILG0</accession>
<dbReference type="EMBL" id="CP037452">
    <property type="protein sequence ID" value="QDV53929.1"/>
    <property type="molecule type" value="Genomic_DNA"/>
</dbReference>
<dbReference type="Pfam" id="PF00512">
    <property type="entry name" value="HisKA"/>
    <property type="match status" value="1"/>
</dbReference>
<dbReference type="InterPro" id="IPR000700">
    <property type="entry name" value="PAS-assoc_C"/>
</dbReference>
<dbReference type="GO" id="GO:0000166">
    <property type="term" value="F:nucleotide binding"/>
    <property type="evidence" value="ECO:0007669"/>
    <property type="project" value="UniProtKB-KW"/>
</dbReference>
<dbReference type="SUPFAM" id="SSF55785">
    <property type="entry name" value="PYP-like sensor domain (PAS domain)"/>
    <property type="match status" value="5"/>
</dbReference>
<evidence type="ECO:0000313" key="19">
    <source>
        <dbReference type="Proteomes" id="UP000318313"/>
    </source>
</evidence>
<evidence type="ECO:0000256" key="6">
    <source>
        <dbReference type="ARBA" id="ARBA00022553"/>
    </source>
</evidence>
<dbReference type="InterPro" id="IPR003661">
    <property type="entry name" value="HisK_dim/P_dom"/>
</dbReference>
<evidence type="ECO:0000256" key="8">
    <source>
        <dbReference type="ARBA" id="ARBA00022692"/>
    </source>
</evidence>
<dbReference type="InterPro" id="IPR013655">
    <property type="entry name" value="PAS_fold_3"/>
</dbReference>
<dbReference type="SMART" id="SM00091">
    <property type="entry name" value="PAS"/>
    <property type="match status" value="5"/>
</dbReference>
<feature type="coiled-coil region" evidence="14">
    <location>
        <begin position="441"/>
        <end position="468"/>
    </location>
</feature>
<evidence type="ECO:0000259" key="17">
    <source>
        <dbReference type="PROSITE" id="PS50113"/>
    </source>
</evidence>
<keyword evidence="6" id="KW-0597">Phosphoprotein</keyword>
<gene>
    <name evidence="18" type="primary">fixL_5</name>
    <name evidence="18" type="ORF">Enr17x_60120</name>
</gene>
<keyword evidence="4" id="KW-1003">Cell membrane</keyword>
<dbReference type="Pfam" id="PF00989">
    <property type="entry name" value="PAS"/>
    <property type="match status" value="1"/>
</dbReference>
<dbReference type="Pfam" id="PF08447">
    <property type="entry name" value="PAS_3"/>
    <property type="match status" value="2"/>
</dbReference>
<sequence>MGRTTYQFPQILNQAMPNSTKTELQEEVCHLRHRVKELERQLQLKVDPSVKNLAGEVPSERRRYRDPSLFDSIPCGILQCDASGKIQFGNASFLKMHGYQSSDLAGMSIYDLLVEERERVRLQDDLSCLINCPIVPLSRETRHQTKDGKTIAVQVDWNCQQGESDTENALFAVITNPRESEPNHSQGIDQALQYFNLTGEMMIAIDADETVTLINQQGTKLLERDESDIVGKNWFDHFLPTSSREEVRTLFRQLMRGEMKPVEYYQNEVLTGEGKLKSVAWHNSILRDHAGSIIGTFSVGVDISEDKETQQALRENSQLFRQISEHVRGLFWVCSPDFSKTFYLSQMYEEIWGRSCQSAYDDPSTWFEGIHPDDRKAVLEDLERKSRGDFTNPDFPICRIVHTDGTIRWILSRTFPIYNDHNQVIRIVGMVEDITQRKLEEDAFHKENEELERRVEERTAELASKTAQLKAMFNAIPDVVLVINTQGNIVKFNSRHKKNIFDSHDLAIDRKIWDVLPHEVGKKFEAAIQKVITTKNMETIDYSLVIEEDAIWYRARVLPYQLDEVLVIIEYIHDQKLAEIELKNTHEKLSEAQRLAHIGSWDWDIKHDVLWWSDEVFHIFGLSQSKFTPTYESFLECVLSDDRKLVKNVVEQAIKYDVPYNIEHRILRPDGKIRYVQEQGALKKNARGEILHMHGTIQDITERHETARKTQEYRDILAHASRLAVMGELTAGISHELNQPLTAIANYSSVMKIYIEQGRDVFELVSRIEELSLRSGKIVRRLKSLAERRAQEFVLFDLHDSIRNTLQLIKYEIRQKQIEVNIISDLKIAMVYADRIQIEQVLTNLFLNAVEAMLETVFPRILAITISSAEDHTISVAVSDTGKGVPADFTGQLFTPFTSTKKDGLGIGLSLSRSLVESTGGTICYQPSDCGVTFQVTLPTSKIH</sequence>
<dbReference type="CDD" id="cd00130">
    <property type="entry name" value="PAS"/>
    <property type="match status" value="5"/>
</dbReference>
<dbReference type="Gene3D" id="2.10.70.100">
    <property type="match status" value="1"/>
</dbReference>
<dbReference type="SUPFAM" id="SSF55874">
    <property type="entry name" value="ATPase domain of HSP90 chaperone/DNA topoisomerase II/histidine kinase"/>
    <property type="match status" value="1"/>
</dbReference>
<feature type="domain" description="PAS" evidence="16">
    <location>
        <begin position="69"/>
        <end position="116"/>
    </location>
</feature>
<dbReference type="InterPro" id="IPR003594">
    <property type="entry name" value="HATPase_dom"/>
</dbReference>
<dbReference type="Gene3D" id="1.10.287.130">
    <property type="match status" value="1"/>
</dbReference>
<feature type="domain" description="PAC" evidence="17">
    <location>
        <begin position="263"/>
        <end position="315"/>
    </location>
</feature>
<dbReference type="SMART" id="SM00086">
    <property type="entry name" value="PAC"/>
    <property type="match status" value="4"/>
</dbReference>
<evidence type="ECO:0000256" key="7">
    <source>
        <dbReference type="ARBA" id="ARBA00022679"/>
    </source>
</evidence>
<dbReference type="GO" id="GO:0006355">
    <property type="term" value="P:regulation of DNA-templated transcription"/>
    <property type="evidence" value="ECO:0007669"/>
    <property type="project" value="InterPro"/>
</dbReference>
<keyword evidence="7 18" id="KW-0808">Transferase</keyword>
<dbReference type="PROSITE" id="PS50113">
    <property type="entry name" value="PAC"/>
    <property type="match status" value="3"/>
</dbReference>
<evidence type="ECO:0000259" key="16">
    <source>
        <dbReference type="PROSITE" id="PS50112"/>
    </source>
</evidence>
<protein>
    <recommendedName>
        <fullName evidence="3">histidine kinase</fullName>
        <ecNumber evidence="3">2.7.13.3</ecNumber>
    </recommendedName>
</protein>
<dbReference type="Gene3D" id="3.30.565.10">
    <property type="entry name" value="Histidine kinase-like ATPase, C-terminal domain"/>
    <property type="match status" value="1"/>
</dbReference>
<dbReference type="AlphaFoldDB" id="A0A518ILG0"/>
<keyword evidence="8" id="KW-0812">Transmembrane</keyword>
<evidence type="ECO:0000256" key="5">
    <source>
        <dbReference type="ARBA" id="ARBA00022519"/>
    </source>
</evidence>
<feature type="domain" description="Histidine kinase" evidence="15">
    <location>
        <begin position="732"/>
        <end position="942"/>
    </location>
</feature>
<keyword evidence="10" id="KW-0547">Nucleotide-binding</keyword>
<evidence type="ECO:0000256" key="1">
    <source>
        <dbReference type="ARBA" id="ARBA00000085"/>
    </source>
</evidence>
<keyword evidence="9" id="KW-0677">Repeat</keyword>
<evidence type="ECO:0000256" key="4">
    <source>
        <dbReference type="ARBA" id="ARBA00022475"/>
    </source>
</evidence>
<evidence type="ECO:0000256" key="10">
    <source>
        <dbReference type="ARBA" id="ARBA00022741"/>
    </source>
</evidence>
<dbReference type="InterPro" id="IPR013767">
    <property type="entry name" value="PAS_fold"/>
</dbReference>
<feature type="domain" description="PAC" evidence="17">
    <location>
        <begin position="660"/>
        <end position="712"/>
    </location>
</feature>
<dbReference type="SUPFAM" id="SSF47384">
    <property type="entry name" value="Homodimeric domain of signal transducing histidine kinase"/>
    <property type="match status" value="1"/>
</dbReference>